<evidence type="ECO:0000313" key="1">
    <source>
        <dbReference type="EMBL" id="KAF2625480.1"/>
    </source>
</evidence>
<organism evidence="1 2">
    <name type="scientific">Macroventuria anomochaeta</name>
    <dbReference type="NCBI Taxonomy" id="301207"/>
    <lineage>
        <taxon>Eukaryota</taxon>
        <taxon>Fungi</taxon>
        <taxon>Dikarya</taxon>
        <taxon>Ascomycota</taxon>
        <taxon>Pezizomycotina</taxon>
        <taxon>Dothideomycetes</taxon>
        <taxon>Pleosporomycetidae</taxon>
        <taxon>Pleosporales</taxon>
        <taxon>Pleosporineae</taxon>
        <taxon>Didymellaceae</taxon>
        <taxon>Macroventuria</taxon>
    </lineage>
</organism>
<keyword evidence="2" id="KW-1185">Reference proteome</keyword>
<sequence length="143" mass="16656">MDRCPLCNDQEKKDESDARLVFDFTPDELLLSASKEHRKSCLVILKGFRQVEDSYLKHFHEEVKTVVAYCHKICEDDLPWTQQLYYQVRYQNSGPEPSGTSGGCSHRRHCFCRRGSPGVHIQRLGRMPTWMSFNADYPLSVDR</sequence>
<proteinExistence type="predicted"/>
<dbReference type="EMBL" id="MU006725">
    <property type="protein sequence ID" value="KAF2625480.1"/>
    <property type="molecule type" value="Genomic_DNA"/>
</dbReference>
<accession>A0ACB6RVP0</accession>
<comment type="caution">
    <text evidence="1">The sequence shown here is derived from an EMBL/GenBank/DDBJ whole genome shotgun (WGS) entry which is preliminary data.</text>
</comment>
<dbReference type="Proteomes" id="UP000799754">
    <property type="component" value="Unassembled WGS sequence"/>
</dbReference>
<protein>
    <submittedName>
        <fullName evidence="1">Uncharacterized protein</fullName>
    </submittedName>
</protein>
<gene>
    <name evidence="1" type="ORF">BU25DRAFT_113949</name>
</gene>
<reference evidence="1" key="1">
    <citation type="journal article" date="2020" name="Stud. Mycol.">
        <title>101 Dothideomycetes genomes: a test case for predicting lifestyles and emergence of pathogens.</title>
        <authorList>
            <person name="Haridas S."/>
            <person name="Albert R."/>
            <person name="Binder M."/>
            <person name="Bloem J."/>
            <person name="Labutti K."/>
            <person name="Salamov A."/>
            <person name="Andreopoulos B."/>
            <person name="Baker S."/>
            <person name="Barry K."/>
            <person name="Bills G."/>
            <person name="Bluhm B."/>
            <person name="Cannon C."/>
            <person name="Castanera R."/>
            <person name="Culley D."/>
            <person name="Daum C."/>
            <person name="Ezra D."/>
            <person name="Gonzalez J."/>
            <person name="Henrissat B."/>
            <person name="Kuo A."/>
            <person name="Liang C."/>
            <person name="Lipzen A."/>
            <person name="Lutzoni F."/>
            <person name="Magnuson J."/>
            <person name="Mondo S."/>
            <person name="Nolan M."/>
            <person name="Ohm R."/>
            <person name="Pangilinan J."/>
            <person name="Park H.-J."/>
            <person name="Ramirez L."/>
            <person name="Alfaro M."/>
            <person name="Sun H."/>
            <person name="Tritt A."/>
            <person name="Yoshinaga Y."/>
            <person name="Zwiers L.-H."/>
            <person name="Turgeon B."/>
            <person name="Goodwin S."/>
            <person name="Spatafora J."/>
            <person name="Crous P."/>
            <person name="Grigoriev I."/>
        </authorList>
    </citation>
    <scope>NUCLEOTIDE SEQUENCE</scope>
    <source>
        <strain evidence="1">CBS 525.71</strain>
    </source>
</reference>
<name>A0ACB6RVP0_9PLEO</name>
<evidence type="ECO:0000313" key="2">
    <source>
        <dbReference type="Proteomes" id="UP000799754"/>
    </source>
</evidence>